<feature type="coiled-coil region" evidence="2">
    <location>
        <begin position="515"/>
        <end position="615"/>
    </location>
</feature>
<evidence type="ECO:0000256" key="2">
    <source>
        <dbReference type="SAM" id="Coils"/>
    </source>
</evidence>
<feature type="region of interest" description="Disordered" evidence="3">
    <location>
        <begin position="1059"/>
        <end position="1088"/>
    </location>
</feature>
<feature type="region of interest" description="Disordered" evidence="3">
    <location>
        <begin position="149"/>
        <end position="186"/>
    </location>
</feature>
<feature type="compositionally biased region" description="Basic and acidic residues" evidence="3">
    <location>
        <begin position="1"/>
        <end position="35"/>
    </location>
</feature>
<dbReference type="EMBL" id="JABFDY010000010">
    <property type="protein sequence ID" value="KAF7701820.1"/>
    <property type="molecule type" value="Genomic_DNA"/>
</dbReference>
<feature type="compositionally biased region" description="Polar residues" evidence="3">
    <location>
        <begin position="174"/>
        <end position="183"/>
    </location>
</feature>
<feature type="region of interest" description="Disordered" evidence="3">
    <location>
        <begin position="1"/>
        <end position="45"/>
    </location>
</feature>
<feature type="region of interest" description="Disordered" evidence="3">
    <location>
        <begin position="80"/>
        <end position="132"/>
    </location>
</feature>
<dbReference type="AlphaFoldDB" id="A0A8T0B618"/>
<feature type="coiled-coil region" evidence="2">
    <location>
        <begin position="247"/>
        <end position="312"/>
    </location>
</feature>
<evidence type="ECO:0000313" key="5">
    <source>
        <dbReference type="Proteomes" id="UP000606274"/>
    </source>
</evidence>
<evidence type="ECO:0008006" key="6">
    <source>
        <dbReference type="Google" id="ProtNLM"/>
    </source>
</evidence>
<name>A0A8T0B618_SILME</name>
<feature type="compositionally biased region" description="Basic and acidic residues" evidence="3">
    <location>
        <begin position="101"/>
        <end position="125"/>
    </location>
</feature>
<evidence type="ECO:0000313" key="4">
    <source>
        <dbReference type="EMBL" id="KAF7701820.1"/>
    </source>
</evidence>
<feature type="compositionally biased region" description="Low complexity" evidence="3">
    <location>
        <begin position="156"/>
        <end position="168"/>
    </location>
</feature>
<evidence type="ECO:0000256" key="3">
    <source>
        <dbReference type="SAM" id="MobiDB-lite"/>
    </source>
</evidence>
<gene>
    <name evidence="4" type="ORF">HF521_001103</name>
</gene>
<reference evidence="4" key="1">
    <citation type="submission" date="2020-08" db="EMBL/GenBank/DDBJ databases">
        <title>Chromosome-level assembly of Southern catfish (Silurus meridionalis) provides insights into visual adaptation to the nocturnal and benthic lifestyles.</title>
        <authorList>
            <person name="Zhang Y."/>
            <person name="Wang D."/>
            <person name="Peng Z."/>
        </authorList>
    </citation>
    <scope>NUCLEOTIDE SEQUENCE</scope>
    <source>
        <strain evidence="4">SWU-2019-XX</strain>
        <tissue evidence="4">Muscle</tissue>
    </source>
</reference>
<proteinExistence type="predicted"/>
<feature type="coiled-coil region" evidence="2">
    <location>
        <begin position="354"/>
        <end position="430"/>
    </location>
</feature>
<sequence>MTRHERAEPPQTRHERAEPPQTRHERAELPQTRHERASRHRPVTACLYATDPSRACLYATDPSRACLYATDPSRACLYATESSRERRAATESPRGAGPPQSRHESAGPPQSRHESAGPPQSRHESAGPPQSRHVLLRATARPLVLLRAKARPQIMSQSEGSSTPPSGGEESESHVQPQNTSYASDAEDDLQEVYTTSSVTTSEGLQCLEELFEVDLISGEKMAQLKASLFLLHDTLKSTQESELKLMQEVKRLHAELKQQQQVLEKAEMFKEDQHTDGSSMRHQLLQFHNKLREAEEREHQMQYNLDCLQELKLCLQKERESEPESIEQENRSMALKESCEMMKKEITQRHQEIETLKEGIKARDTQLQKAQQELEDKQELIRSQEAELAQLLSIPGQLGKEKERIQCKIKNVQKQKAAVERQLLELGERVKQTQVGCRQLDEECRSVIKELKGCRVQLEVAQRERSMLLKEQDMTKEEEAILLEKRGLLEISLNHIMEEKKTVHDSLVKNVREKDRLQRRLKNMLLQHKLSEDALIYTQELYNKTKTQRDMMPKDDDLQQKIRDLQTEVDNLKLKLVHKQSVTGVEAQKVEQCIEQKQDLLQECNRHHKELQHLYALTRIKAEERDQKSRGLLKAQMRCNQIKQDCRGKQLQILEHKKQHQEIQSRLCVFTKLYDTTKGERNKCVNLLQMATECSSKMWEKFKILKNETEILHTETIKKDRLLQKSRLMHVHSRTIRDSLKNDISKVTWMLHEMQHKNEEQRLNIIKLGQVISGQEQDLLHLHKRHNACVQSRNERGVQLLEREEEMCVFYAKVNMQESLICEGTLQIQEQRQINLSKKLLPCKKPLEDECTSLQKQLSEYKKQNLSLEKSLENQVTERKLRKLSGKDPSPPELIKKIEQLEMQLAEKEAQLLEKELIYEQVTKLSQDVQTKAENGKEDTLKMAKKVNEFHSRIKDCTKKMMAVVSELAMRQTQALCLQQELREKEFELDFCQKRLEMGLAPSDTIEQEWMRQLRVQQKRKVTEEEEWYQLPNGVYTTADLRPDSYIPAEDSLPLPKPYGALAPFKPSEPGANMRHIRKPQPKPLEI</sequence>
<keyword evidence="5" id="KW-1185">Reference proteome</keyword>
<accession>A0A8T0B618</accession>
<keyword evidence="1 2" id="KW-0175">Coiled coil</keyword>
<feature type="coiled-coil region" evidence="2">
    <location>
        <begin position="845"/>
        <end position="919"/>
    </location>
</feature>
<dbReference type="PANTHER" id="PTHR32083:SF34">
    <property type="entry name" value="COILED-COIL DOMAIN-CONTAINING PROTEIN 146"/>
    <property type="match status" value="1"/>
</dbReference>
<organism evidence="4 5">
    <name type="scientific">Silurus meridionalis</name>
    <name type="common">Southern catfish</name>
    <name type="synonym">Silurus soldatovi meridionalis</name>
    <dbReference type="NCBI Taxonomy" id="175797"/>
    <lineage>
        <taxon>Eukaryota</taxon>
        <taxon>Metazoa</taxon>
        <taxon>Chordata</taxon>
        <taxon>Craniata</taxon>
        <taxon>Vertebrata</taxon>
        <taxon>Euteleostomi</taxon>
        <taxon>Actinopterygii</taxon>
        <taxon>Neopterygii</taxon>
        <taxon>Teleostei</taxon>
        <taxon>Ostariophysi</taxon>
        <taxon>Siluriformes</taxon>
        <taxon>Siluridae</taxon>
        <taxon>Silurus</taxon>
    </lineage>
</organism>
<protein>
    <recommendedName>
        <fullName evidence="6">Coiled-coil domain-containing protein 146</fullName>
    </recommendedName>
</protein>
<evidence type="ECO:0000256" key="1">
    <source>
        <dbReference type="ARBA" id="ARBA00023054"/>
    </source>
</evidence>
<comment type="caution">
    <text evidence="4">The sequence shown here is derived from an EMBL/GenBank/DDBJ whole genome shotgun (WGS) entry which is preliminary data.</text>
</comment>
<dbReference type="Proteomes" id="UP000606274">
    <property type="component" value="Unassembled WGS sequence"/>
</dbReference>
<dbReference type="PANTHER" id="PTHR32083">
    <property type="entry name" value="CILIA AND FLAGELLA-ASSOCIATED PROTEIN 58-RELATED"/>
    <property type="match status" value="1"/>
</dbReference>
<dbReference type="GO" id="GO:0005856">
    <property type="term" value="C:cytoskeleton"/>
    <property type="evidence" value="ECO:0007669"/>
    <property type="project" value="TreeGrafter"/>
</dbReference>